<accession>A0A1G9N015</accession>
<dbReference type="EMBL" id="FNFD01000031">
    <property type="protein sequence ID" value="SDL79704.1"/>
    <property type="molecule type" value="Genomic_DNA"/>
</dbReference>
<dbReference type="RefSeq" id="WP_169715882.1">
    <property type="nucleotide sequence ID" value="NZ_FNFD01000031.1"/>
</dbReference>
<protein>
    <submittedName>
        <fullName evidence="1">Uncharacterized protein</fullName>
    </submittedName>
</protein>
<evidence type="ECO:0000313" key="2">
    <source>
        <dbReference type="Proteomes" id="UP000198706"/>
    </source>
</evidence>
<dbReference type="STRING" id="137658.SAMN05216186_1318"/>
<gene>
    <name evidence="1" type="ORF">SAMN05216186_1318</name>
</gene>
<sequence length="58" mass="6788">MEIQVRSLKTAQGETWQVSLDRNSVTFRSETEARDFVRTLEARLRAPHPLPRRDQHVA</sequence>
<dbReference type="AlphaFoldDB" id="A0A1G9N015"/>
<evidence type="ECO:0000313" key="1">
    <source>
        <dbReference type="EMBL" id="SDL79704.1"/>
    </source>
</evidence>
<dbReference type="Proteomes" id="UP000198706">
    <property type="component" value="Unassembled WGS sequence"/>
</dbReference>
<organism evidence="1 2">
    <name type="scientific">Pseudomonas indica</name>
    <dbReference type="NCBI Taxonomy" id="137658"/>
    <lineage>
        <taxon>Bacteria</taxon>
        <taxon>Pseudomonadati</taxon>
        <taxon>Pseudomonadota</taxon>
        <taxon>Gammaproteobacteria</taxon>
        <taxon>Pseudomonadales</taxon>
        <taxon>Pseudomonadaceae</taxon>
        <taxon>Pseudomonas</taxon>
    </lineage>
</organism>
<keyword evidence="2" id="KW-1185">Reference proteome</keyword>
<name>A0A1G9N015_9PSED</name>
<proteinExistence type="predicted"/>
<reference evidence="1 2" key="1">
    <citation type="submission" date="2016-10" db="EMBL/GenBank/DDBJ databases">
        <authorList>
            <person name="de Groot N.N."/>
        </authorList>
    </citation>
    <scope>NUCLEOTIDE SEQUENCE [LARGE SCALE GENOMIC DNA]</scope>
    <source>
        <strain evidence="1 2">JCM 21544</strain>
    </source>
</reference>